<protein>
    <submittedName>
        <fullName evidence="3">Acyl carrier protein</fullName>
    </submittedName>
    <submittedName>
        <fullName evidence="2">MbcJ</fullName>
    </submittedName>
</protein>
<gene>
    <name evidence="2" type="primary">mbcJ</name>
    <name evidence="3" type="ORF">KCV87_03685</name>
</gene>
<dbReference type="AlphaFoldDB" id="B5A9R2"/>
<dbReference type="InterPro" id="IPR036736">
    <property type="entry name" value="ACP-like_sf"/>
</dbReference>
<sequence length="91" mass="9936">MTTSSQPGALTADAVAERVQAFLAERTKQTWEPDTDLFASGTVTSMFAMELVVHLESTFDVVIDGPDLGLDSFRTVNTMTTLVLRLREAGR</sequence>
<dbReference type="Proteomes" id="UP000677152">
    <property type="component" value="Chromosome"/>
</dbReference>
<dbReference type="InterPro" id="IPR009081">
    <property type="entry name" value="PP-bd_ACP"/>
</dbReference>
<evidence type="ECO:0000313" key="2">
    <source>
        <dbReference type="EMBL" id="ACF35458.1"/>
    </source>
</evidence>
<accession>B5A9R2</accession>
<dbReference type="EMBL" id="CP073249">
    <property type="protein sequence ID" value="QUF05225.1"/>
    <property type="molecule type" value="Genomic_DNA"/>
</dbReference>
<dbReference type="Gene3D" id="1.10.1200.10">
    <property type="entry name" value="ACP-like"/>
    <property type="match status" value="1"/>
</dbReference>
<feature type="domain" description="Carrier" evidence="1">
    <location>
        <begin position="18"/>
        <end position="82"/>
    </location>
</feature>
<name>B5A9R2_9PSEU</name>
<dbReference type="Pfam" id="PF00550">
    <property type="entry name" value="PP-binding"/>
    <property type="match status" value="1"/>
</dbReference>
<reference evidence="3" key="2">
    <citation type="submission" date="2021-04" db="EMBL/GenBank/DDBJ databases">
        <title>Genomic sequence of Actinosynnema pretiosum subsp. pretiosum ATCC 31280 (C-14919).</title>
        <authorList>
            <person name="Bai L."/>
            <person name="Wang X."/>
            <person name="Xiao Y."/>
        </authorList>
    </citation>
    <scope>NUCLEOTIDE SEQUENCE</scope>
    <source>
        <strain evidence="3">ATCC 31280</strain>
    </source>
</reference>
<organism evidence="2">
    <name type="scientific">Actinosynnema pretiosum subsp. pretiosum</name>
    <dbReference type="NCBI Taxonomy" id="103721"/>
    <lineage>
        <taxon>Bacteria</taxon>
        <taxon>Bacillati</taxon>
        <taxon>Actinomycetota</taxon>
        <taxon>Actinomycetes</taxon>
        <taxon>Pseudonocardiales</taxon>
        <taxon>Pseudonocardiaceae</taxon>
        <taxon>Actinosynnema</taxon>
    </lineage>
</organism>
<dbReference type="SUPFAM" id="SSF47336">
    <property type="entry name" value="ACP-like"/>
    <property type="match status" value="1"/>
</dbReference>
<reference evidence="2" key="1">
    <citation type="submission" date="2008-06" db="EMBL/GenBank/DDBJ databases">
        <title>Optimizing Natural Products by Biosynthetic Engineering: Discovery of Non-quinone Hsp90 Inhibitors.</title>
        <authorList>
            <person name="Zhang M.-Q."/>
            <person name="Gaisser S."/>
            <person name="Nur-E-Alam M."/>
            <person name="Sheehan L.S."/>
            <person name="Vousden W.A."/>
            <person name="Gaitatzis N."/>
            <person name="Peck G."/>
            <person name="Coates N.J."/>
            <person name="Moss S.J."/>
            <person name="Radzom M."/>
            <person name="Foster T.A."/>
            <person name="Sheridan R.M."/>
            <person name="Gregory M.A."/>
            <person name="Roe S.M."/>
            <person name="Prodromou C."/>
            <person name="Pearl L."/>
            <person name="Boyd S.M."/>
            <person name="Wilkinson B."/>
            <person name="Martin C.J."/>
        </authorList>
    </citation>
    <scope>NUCLEOTIDE SEQUENCE</scope>
    <source>
        <strain evidence="2">ATCC 31280</strain>
    </source>
</reference>
<proteinExistence type="predicted"/>
<dbReference type="EMBL" id="EU827593">
    <property type="protein sequence ID" value="ACF35458.1"/>
    <property type="molecule type" value="Genomic_DNA"/>
</dbReference>
<evidence type="ECO:0000313" key="3">
    <source>
        <dbReference type="EMBL" id="QUF05225.1"/>
    </source>
</evidence>
<evidence type="ECO:0000259" key="1">
    <source>
        <dbReference type="Pfam" id="PF00550"/>
    </source>
</evidence>